<organism evidence="2 3">
    <name type="scientific">Sphingomonas sanguinis</name>
    <dbReference type="NCBI Taxonomy" id="33051"/>
    <lineage>
        <taxon>Bacteria</taxon>
        <taxon>Pseudomonadati</taxon>
        <taxon>Pseudomonadota</taxon>
        <taxon>Alphaproteobacteria</taxon>
        <taxon>Sphingomonadales</taxon>
        <taxon>Sphingomonadaceae</taxon>
        <taxon>Sphingomonas</taxon>
    </lineage>
</organism>
<dbReference type="EMBL" id="LDTC01000017">
    <property type="protein sequence ID" value="KTW16869.1"/>
    <property type="molecule type" value="Genomic_DNA"/>
</dbReference>
<feature type="transmembrane region" description="Helical" evidence="1">
    <location>
        <begin position="139"/>
        <end position="161"/>
    </location>
</feature>
<protein>
    <submittedName>
        <fullName evidence="2">Uncharacterized protein</fullName>
    </submittedName>
</protein>
<gene>
    <name evidence="2" type="ORF">NS258_03170</name>
</gene>
<accession>A0A147JBP2</accession>
<dbReference type="AlphaFoldDB" id="A0A147JBP2"/>
<reference evidence="2 3" key="1">
    <citation type="journal article" date="2016" name="Front. Microbiol.">
        <title>Genomic Resource of Rice Seed Associated Bacteria.</title>
        <authorList>
            <person name="Midha S."/>
            <person name="Bansal K."/>
            <person name="Sharma S."/>
            <person name="Kumar N."/>
            <person name="Patil P.P."/>
            <person name="Chaudhry V."/>
            <person name="Patil P.B."/>
        </authorList>
    </citation>
    <scope>NUCLEOTIDE SEQUENCE [LARGE SCALE GENOMIC DNA]</scope>
    <source>
        <strain evidence="2 3">NS258</strain>
    </source>
</reference>
<feature type="transmembrane region" description="Helical" evidence="1">
    <location>
        <begin position="105"/>
        <end position="127"/>
    </location>
</feature>
<name>A0A147JBP2_9SPHN</name>
<evidence type="ECO:0000313" key="2">
    <source>
        <dbReference type="EMBL" id="KTW16869.1"/>
    </source>
</evidence>
<dbReference type="PATRIC" id="fig|33051.5.peg.1004"/>
<evidence type="ECO:0000256" key="1">
    <source>
        <dbReference type="SAM" id="Phobius"/>
    </source>
</evidence>
<keyword evidence="1" id="KW-0812">Transmembrane</keyword>
<keyword evidence="1" id="KW-1133">Transmembrane helix</keyword>
<sequence length="202" mass="22178">MTLAIACMEERRRPWGRAMQVELEVAIEVGGALRFALGCFLATVLRLPVHAEGRFTLTAHVLTLGLMVPLAALQIGCAVLDFPFFVPHAGVIDLIAQQNPLTVSAYRMVVPSVIGLLLVLGVGHLRMAWLFLERDWPRVLKTASLTVAATVTVLPVMVMLYLDLTQLLLQSAILIVELLILHAMARWHSELPRPDMVGVTAD</sequence>
<keyword evidence="1" id="KW-0472">Membrane</keyword>
<proteinExistence type="predicted"/>
<feature type="transmembrane region" description="Helical" evidence="1">
    <location>
        <begin position="61"/>
        <end position="85"/>
    </location>
</feature>
<evidence type="ECO:0000313" key="3">
    <source>
        <dbReference type="Proteomes" id="UP000074410"/>
    </source>
</evidence>
<dbReference type="Proteomes" id="UP000074410">
    <property type="component" value="Unassembled WGS sequence"/>
</dbReference>
<comment type="caution">
    <text evidence="2">The sequence shown here is derived from an EMBL/GenBank/DDBJ whole genome shotgun (WGS) entry which is preliminary data.</text>
</comment>